<dbReference type="Pfam" id="PF08246">
    <property type="entry name" value="Inhibitor_I29"/>
    <property type="match status" value="1"/>
</dbReference>
<dbReference type="InterPro" id="IPR013201">
    <property type="entry name" value="Prot_inhib_I29"/>
</dbReference>
<dbReference type="InterPro" id="IPR000169">
    <property type="entry name" value="Pept_cys_AS"/>
</dbReference>
<evidence type="ECO:0008006" key="9">
    <source>
        <dbReference type="Google" id="ProtNLM"/>
    </source>
</evidence>
<name>A0A381XSL5_9ZZZZ</name>
<dbReference type="PROSITE" id="PS00640">
    <property type="entry name" value="THIOL_PROTEASE_ASN"/>
    <property type="match status" value="1"/>
</dbReference>
<evidence type="ECO:0000256" key="1">
    <source>
        <dbReference type="ARBA" id="ARBA00008455"/>
    </source>
</evidence>
<dbReference type="EMBL" id="UINC01016152">
    <property type="protein sequence ID" value="SVA67472.1"/>
    <property type="molecule type" value="Genomic_DNA"/>
</dbReference>
<dbReference type="AlphaFoldDB" id="A0A381XSL5"/>
<accession>A0A381XSL5</accession>
<evidence type="ECO:0000259" key="6">
    <source>
        <dbReference type="SMART" id="SM00645"/>
    </source>
</evidence>
<protein>
    <recommendedName>
        <fullName evidence="9">Peptidase C1A papain C-terminal domain-containing protein</fullName>
    </recommendedName>
</protein>
<dbReference type="PROSITE" id="PS00639">
    <property type="entry name" value="THIOL_PROTEASE_HIS"/>
    <property type="match status" value="1"/>
</dbReference>
<evidence type="ECO:0000313" key="8">
    <source>
        <dbReference type="EMBL" id="SVA67472.1"/>
    </source>
</evidence>
<dbReference type="PRINTS" id="PR00705">
    <property type="entry name" value="PAPAIN"/>
</dbReference>
<dbReference type="FunFam" id="3.90.70.10:FF:000067">
    <property type="entry name" value="Senescence-specific cysteine protease"/>
    <property type="match status" value="1"/>
</dbReference>
<proteinExistence type="inferred from homology"/>
<organism evidence="8">
    <name type="scientific">marine metagenome</name>
    <dbReference type="NCBI Taxonomy" id="408172"/>
    <lineage>
        <taxon>unclassified sequences</taxon>
        <taxon>metagenomes</taxon>
        <taxon>ecological metagenomes</taxon>
    </lineage>
</organism>
<dbReference type="SUPFAM" id="SSF54001">
    <property type="entry name" value="Cysteine proteinases"/>
    <property type="match status" value="1"/>
</dbReference>
<sequence length="336" mass="37947">MFSLLSSFVLFGALGLSSADQNLCQCQCSDNFFLFKEKYNKIYANSEEELYRRIVFNNNYNRIEEHNGNEENSFQLEMNQFGDLLSHEYHNKNTYYHLREQPIISTKVFVETDTDVVDEIDWRSQNAVTPVKNQGQCGSCWAFSTTGSLEGLNAIKTGKLVSFSEQQLMDCSKPEGDQSCNGGLMDYAFQYVIDSKGICTEEEYSYEGKDEDTCRVCDRVMTIAGFTDVDQNNEDALKQAVAQLPVSVAIQADKFEFQFYRSGVFTGNCGNPSSYQLDHGVLVVGYGTDNGQDYWIVKNSWGATWGDKGYIRLARNVEEKQGKCGIAMQPSFPVSE</sequence>
<dbReference type="GO" id="GO:0008234">
    <property type="term" value="F:cysteine-type peptidase activity"/>
    <property type="evidence" value="ECO:0007669"/>
    <property type="project" value="InterPro"/>
</dbReference>
<feature type="domain" description="Cathepsin propeptide inhibitor" evidence="7">
    <location>
        <begin position="32"/>
        <end position="89"/>
    </location>
</feature>
<dbReference type="InterPro" id="IPR039417">
    <property type="entry name" value="Peptidase_C1A_papain-like"/>
</dbReference>
<feature type="domain" description="Peptidase C1A papain C-terminal" evidence="6">
    <location>
        <begin position="116"/>
        <end position="334"/>
    </location>
</feature>
<dbReference type="InterPro" id="IPR025660">
    <property type="entry name" value="Pept_his_AS"/>
</dbReference>
<evidence type="ECO:0000256" key="3">
    <source>
        <dbReference type="ARBA" id="ARBA00022729"/>
    </source>
</evidence>
<evidence type="ECO:0000256" key="4">
    <source>
        <dbReference type="ARBA" id="ARBA00022801"/>
    </source>
</evidence>
<dbReference type="SMART" id="SM00645">
    <property type="entry name" value="Pept_C1"/>
    <property type="match status" value="1"/>
</dbReference>
<dbReference type="SMART" id="SM00848">
    <property type="entry name" value="Inhibitor_I29"/>
    <property type="match status" value="1"/>
</dbReference>
<keyword evidence="4" id="KW-0378">Hydrolase</keyword>
<dbReference type="InterPro" id="IPR000668">
    <property type="entry name" value="Peptidase_C1A_C"/>
</dbReference>
<keyword evidence="5" id="KW-1015">Disulfide bond</keyword>
<dbReference type="PANTHER" id="PTHR12411">
    <property type="entry name" value="CYSTEINE PROTEASE FAMILY C1-RELATED"/>
    <property type="match status" value="1"/>
</dbReference>
<keyword evidence="3" id="KW-0732">Signal</keyword>
<comment type="similarity">
    <text evidence="1">Belongs to the peptidase C1 family.</text>
</comment>
<dbReference type="GO" id="GO:0006508">
    <property type="term" value="P:proteolysis"/>
    <property type="evidence" value="ECO:0007669"/>
    <property type="project" value="UniProtKB-KW"/>
</dbReference>
<dbReference type="Gene3D" id="3.90.70.10">
    <property type="entry name" value="Cysteine proteinases"/>
    <property type="match status" value="1"/>
</dbReference>
<gene>
    <name evidence="8" type="ORF">METZ01_LOCUS120326</name>
</gene>
<dbReference type="Pfam" id="PF00112">
    <property type="entry name" value="Peptidase_C1"/>
    <property type="match status" value="1"/>
</dbReference>
<dbReference type="InterPro" id="IPR013128">
    <property type="entry name" value="Peptidase_C1A"/>
</dbReference>
<dbReference type="PROSITE" id="PS00139">
    <property type="entry name" value="THIOL_PROTEASE_CYS"/>
    <property type="match status" value="1"/>
</dbReference>
<dbReference type="InterPro" id="IPR025661">
    <property type="entry name" value="Pept_asp_AS"/>
</dbReference>
<dbReference type="InterPro" id="IPR038765">
    <property type="entry name" value="Papain-like_cys_pep_sf"/>
</dbReference>
<evidence type="ECO:0000256" key="2">
    <source>
        <dbReference type="ARBA" id="ARBA00022670"/>
    </source>
</evidence>
<reference evidence="8" key="1">
    <citation type="submission" date="2018-05" db="EMBL/GenBank/DDBJ databases">
        <authorList>
            <person name="Lanie J.A."/>
            <person name="Ng W.-L."/>
            <person name="Kazmierczak K.M."/>
            <person name="Andrzejewski T.M."/>
            <person name="Davidsen T.M."/>
            <person name="Wayne K.J."/>
            <person name="Tettelin H."/>
            <person name="Glass J.I."/>
            <person name="Rusch D."/>
            <person name="Podicherti R."/>
            <person name="Tsui H.-C.T."/>
            <person name="Winkler M.E."/>
        </authorList>
    </citation>
    <scope>NUCLEOTIDE SEQUENCE</scope>
</reference>
<dbReference type="CDD" id="cd02248">
    <property type="entry name" value="Peptidase_C1A"/>
    <property type="match status" value="1"/>
</dbReference>
<keyword evidence="2" id="KW-0645">Protease</keyword>
<evidence type="ECO:0000259" key="7">
    <source>
        <dbReference type="SMART" id="SM00848"/>
    </source>
</evidence>
<evidence type="ECO:0000256" key="5">
    <source>
        <dbReference type="ARBA" id="ARBA00023157"/>
    </source>
</evidence>